<dbReference type="eggNOG" id="COG3909">
    <property type="taxonomic scope" value="Bacteria"/>
</dbReference>
<dbReference type="GO" id="GO:0020037">
    <property type="term" value="F:heme binding"/>
    <property type="evidence" value="ECO:0007669"/>
    <property type="project" value="InterPro"/>
</dbReference>
<dbReference type="InterPro" id="IPR002321">
    <property type="entry name" value="Cyt_c_II"/>
</dbReference>
<dbReference type="EMBL" id="AVCI01000007">
    <property type="protein sequence ID" value="KFN42879.1"/>
    <property type="molecule type" value="Genomic_DNA"/>
</dbReference>
<accession>A0A091AW20</accession>
<dbReference type="AlphaFoldDB" id="A0A091AW20"/>
<proteinExistence type="predicted"/>
<dbReference type="Gene3D" id="1.20.120.10">
    <property type="entry name" value="Cytochrome c/b562"/>
    <property type="match status" value="1"/>
</dbReference>
<keyword evidence="2" id="KW-1185">Reference proteome</keyword>
<evidence type="ECO:0000313" key="1">
    <source>
        <dbReference type="EMBL" id="KFN42879.1"/>
    </source>
</evidence>
<evidence type="ECO:0008006" key="3">
    <source>
        <dbReference type="Google" id="ProtNLM"/>
    </source>
</evidence>
<gene>
    <name evidence="1" type="ORF">N789_12175</name>
</gene>
<dbReference type="GO" id="GO:0022900">
    <property type="term" value="P:electron transport chain"/>
    <property type="evidence" value="ECO:0007669"/>
    <property type="project" value="InterPro"/>
</dbReference>
<organism evidence="1 2">
    <name type="scientific">Arenimonas oryziterrae DSM 21050 = YC6267</name>
    <dbReference type="NCBI Taxonomy" id="1121015"/>
    <lineage>
        <taxon>Bacteria</taxon>
        <taxon>Pseudomonadati</taxon>
        <taxon>Pseudomonadota</taxon>
        <taxon>Gammaproteobacteria</taxon>
        <taxon>Lysobacterales</taxon>
        <taxon>Lysobacteraceae</taxon>
        <taxon>Arenimonas</taxon>
    </lineage>
</organism>
<dbReference type="STRING" id="1121015.GCA_000420545_02289"/>
<dbReference type="SUPFAM" id="SSF47175">
    <property type="entry name" value="Cytochromes"/>
    <property type="match status" value="1"/>
</dbReference>
<dbReference type="OrthoDB" id="5984407at2"/>
<dbReference type="PROSITE" id="PS51009">
    <property type="entry name" value="CYTCII"/>
    <property type="match status" value="1"/>
</dbReference>
<dbReference type="Proteomes" id="UP000029385">
    <property type="component" value="Unassembled WGS sequence"/>
</dbReference>
<sequence>MRSLILALIAFVLGAVGAAILINTLNRGTSYPNGVMAVLKAQVKSLDQSVKQNRCAPTDTVPRLQTLRFVANDIEPAFEAMQGDQQFSRYAGDLRAAADGALMTPPASCAAAEAALAKIDKACDACHRDYKN</sequence>
<evidence type="ECO:0000313" key="2">
    <source>
        <dbReference type="Proteomes" id="UP000029385"/>
    </source>
</evidence>
<reference evidence="1 2" key="1">
    <citation type="submission" date="2013-09" db="EMBL/GenBank/DDBJ databases">
        <title>Genome sequencing of Arenimonas oryziterrae.</title>
        <authorList>
            <person name="Chen F."/>
            <person name="Wang G."/>
        </authorList>
    </citation>
    <scope>NUCLEOTIDE SEQUENCE [LARGE SCALE GENOMIC DNA]</scope>
    <source>
        <strain evidence="1 2">YC6267</strain>
    </source>
</reference>
<dbReference type="GO" id="GO:0005506">
    <property type="term" value="F:iron ion binding"/>
    <property type="evidence" value="ECO:0007669"/>
    <property type="project" value="InterPro"/>
</dbReference>
<dbReference type="InterPro" id="IPR010980">
    <property type="entry name" value="Cyt_c/b562"/>
</dbReference>
<dbReference type="GO" id="GO:0009055">
    <property type="term" value="F:electron transfer activity"/>
    <property type="evidence" value="ECO:0007669"/>
    <property type="project" value="InterPro"/>
</dbReference>
<name>A0A091AW20_9GAMM</name>
<protein>
    <recommendedName>
        <fullName evidence="3">Cytochrome C</fullName>
    </recommendedName>
</protein>
<dbReference type="RefSeq" id="WP_022969892.1">
    <property type="nucleotide sequence ID" value="NZ_ATVD01000004.1"/>
</dbReference>
<dbReference type="PATRIC" id="fig|1121015.4.peg.1908"/>
<comment type="caution">
    <text evidence="1">The sequence shown here is derived from an EMBL/GenBank/DDBJ whole genome shotgun (WGS) entry which is preliminary data.</text>
</comment>